<keyword evidence="1" id="KW-1133">Transmembrane helix</keyword>
<sequence length="74" mass="7888">METHANVPQAMIEGATRLADWVLVLPVVLCLIGAAAVLALRRTRVLTLVVTLMTVLAVIACEIALLVRVAGKVR</sequence>
<comment type="caution">
    <text evidence="2">The sequence shown here is derived from an EMBL/GenBank/DDBJ whole genome shotgun (WGS) entry which is preliminary data.</text>
</comment>
<accession>A0A6M1SPR0</accession>
<keyword evidence="3" id="KW-1185">Reference proteome</keyword>
<feature type="transmembrane region" description="Helical" evidence="1">
    <location>
        <begin position="46"/>
        <end position="67"/>
    </location>
</feature>
<evidence type="ECO:0000256" key="1">
    <source>
        <dbReference type="SAM" id="Phobius"/>
    </source>
</evidence>
<reference evidence="2 3" key="1">
    <citation type="submission" date="2020-02" db="EMBL/GenBank/DDBJ databases">
        <authorList>
            <person name="Khan S.A."/>
            <person name="Jeon C.O."/>
            <person name="Chun B.H."/>
        </authorList>
    </citation>
    <scope>NUCLEOTIDE SEQUENCE [LARGE SCALE GENOMIC DNA]</scope>
    <source>
        <strain evidence="2 3">H239</strain>
    </source>
</reference>
<protein>
    <submittedName>
        <fullName evidence="2">Uncharacterized protein</fullName>
    </submittedName>
</protein>
<dbReference type="AlphaFoldDB" id="A0A6M1SPR0"/>
<keyword evidence="1" id="KW-0812">Transmembrane</keyword>
<dbReference type="EMBL" id="JAALFG010000003">
    <property type="protein sequence ID" value="NGP18654.1"/>
    <property type="molecule type" value="Genomic_DNA"/>
</dbReference>
<dbReference type="RefSeq" id="WP_164534908.1">
    <property type="nucleotide sequence ID" value="NZ_JAALFG010000003.1"/>
</dbReference>
<reference evidence="2 3" key="2">
    <citation type="submission" date="2020-03" db="EMBL/GenBank/DDBJ databases">
        <title>Devosia chinhatensis sp. nov., isolated from a hexachlorocyclohexane (HCH) dump site in India.</title>
        <authorList>
            <person name="Kumar M."/>
            <person name="Lal R."/>
        </authorList>
    </citation>
    <scope>NUCLEOTIDE SEQUENCE [LARGE SCALE GENOMIC DNA]</scope>
    <source>
        <strain evidence="2 3">H239</strain>
    </source>
</reference>
<keyword evidence="1" id="KW-0472">Membrane</keyword>
<feature type="transmembrane region" description="Helical" evidence="1">
    <location>
        <begin position="21"/>
        <end position="40"/>
    </location>
</feature>
<evidence type="ECO:0000313" key="3">
    <source>
        <dbReference type="Proteomes" id="UP000474802"/>
    </source>
</evidence>
<proteinExistence type="predicted"/>
<dbReference type="Proteomes" id="UP000474802">
    <property type="component" value="Unassembled WGS sequence"/>
</dbReference>
<gene>
    <name evidence="2" type="ORF">G5575_14235</name>
</gene>
<evidence type="ECO:0000313" key="2">
    <source>
        <dbReference type="EMBL" id="NGP18654.1"/>
    </source>
</evidence>
<organism evidence="2 3">
    <name type="scientific">Devosia aurantiaca</name>
    <dbReference type="NCBI Taxonomy" id="2714858"/>
    <lineage>
        <taxon>Bacteria</taxon>
        <taxon>Pseudomonadati</taxon>
        <taxon>Pseudomonadota</taxon>
        <taxon>Alphaproteobacteria</taxon>
        <taxon>Hyphomicrobiales</taxon>
        <taxon>Devosiaceae</taxon>
        <taxon>Devosia</taxon>
    </lineage>
</organism>
<name>A0A6M1SPR0_9HYPH</name>